<accession>V6TW27</accession>
<comment type="caution">
    <text evidence="2">The sequence shown here is derived from an EMBL/GenBank/DDBJ whole genome shotgun (WGS) entry which is preliminary data.</text>
</comment>
<feature type="region of interest" description="Disordered" evidence="1">
    <location>
        <begin position="1"/>
        <end position="56"/>
    </location>
</feature>
<dbReference type="Proteomes" id="UP000018040">
    <property type="component" value="Unassembled WGS sequence"/>
</dbReference>
<dbReference type="AlphaFoldDB" id="V6TW27"/>
<organism evidence="2 3">
    <name type="scientific">Giardia intestinalis</name>
    <name type="common">Giardia lamblia</name>
    <dbReference type="NCBI Taxonomy" id="5741"/>
    <lineage>
        <taxon>Eukaryota</taxon>
        <taxon>Metamonada</taxon>
        <taxon>Diplomonadida</taxon>
        <taxon>Hexamitidae</taxon>
        <taxon>Giardiinae</taxon>
        <taxon>Giardia</taxon>
    </lineage>
</organism>
<keyword evidence="2" id="KW-0067">ATP-binding</keyword>
<name>V6TW27_GIAIN</name>
<keyword evidence="2" id="KW-0547">Nucleotide-binding</keyword>
<reference evidence="3" key="1">
    <citation type="submission" date="2012-02" db="EMBL/GenBank/DDBJ databases">
        <title>Genome sequencing of Giardia lamblia Genotypes A2 and B isolates (DH and GS) and comparative analysis with the genomes of Genotypes A1 and E (WB and Pig).</title>
        <authorList>
            <person name="Adam R."/>
            <person name="Dahlstrom E."/>
            <person name="Martens C."/>
            <person name="Bruno D."/>
            <person name="Barbian K."/>
            <person name="Porcella S.F."/>
            <person name="Nash T."/>
        </authorList>
    </citation>
    <scope>NUCLEOTIDE SEQUENCE</scope>
    <source>
        <strain evidence="3">GS</strain>
    </source>
</reference>
<gene>
    <name evidence="2" type="ORF">GSB_154206</name>
</gene>
<sequence length="56" mass="5698">MPDTSLPNQRKEPPILSSRPPPAQTATAERATLSLRAQPAGPSSTALATGGGGNHH</sequence>
<dbReference type="GO" id="GO:0004386">
    <property type="term" value="F:helicase activity"/>
    <property type="evidence" value="ECO:0007669"/>
    <property type="project" value="UniProtKB-KW"/>
</dbReference>
<keyword evidence="2" id="KW-0347">Helicase</keyword>
<evidence type="ECO:0000313" key="2">
    <source>
        <dbReference type="EMBL" id="ESU42577.1"/>
    </source>
</evidence>
<keyword evidence="2" id="KW-0378">Hydrolase</keyword>
<evidence type="ECO:0000313" key="3">
    <source>
        <dbReference type="Proteomes" id="UP000018040"/>
    </source>
</evidence>
<dbReference type="EMBL" id="AHHH01000078">
    <property type="protein sequence ID" value="ESU42577.1"/>
    <property type="molecule type" value="Genomic_DNA"/>
</dbReference>
<reference evidence="2 3" key="2">
    <citation type="journal article" date="2013" name="Genome Biol. Evol.">
        <title>Genome sequencing of Giardia lamblia genotypes A2 and B isolates (DH and GS) and comparative analysis with the genomes of genotypes A1 and E (WB and Pig).</title>
        <authorList>
            <person name="Adam R.D."/>
            <person name="Dahlstrom E.W."/>
            <person name="Martens C.A."/>
            <person name="Bruno D.P."/>
            <person name="Barbian K.D."/>
            <person name="Ricklefs S.M."/>
            <person name="Hernandez M.M."/>
            <person name="Narla N.P."/>
            <person name="Patel R.B."/>
            <person name="Porcella S.F."/>
            <person name="Nash T.E."/>
        </authorList>
    </citation>
    <scope>NUCLEOTIDE SEQUENCE [LARGE SCALE GENOMIC DNA]</scope>
    <source>
        <strain evidence="2 3">GS</strain>
    </source>
</reference>
<evidence type="ECO:0000256" key="1">
    <source>
        <dbReference type="SAM" id="MobiDB-lite"/>
    </source>
</evidence>
<proteinExistence type="predicted"/>
<protein>
    <submittedName>
        <fullName evidence="2">ATP-dependent RNA helicase</fullName>
    </submittedName>
</protein>